<dbReference type="RefSeq" id="WP_378263362.1">
    <property type="nucleotide sequence ID" value="NZ_JBHSIT010000014.1"/>
</dbReference>
<dbReference type="PROSITE" id="PS50943">
    <property type="entry name" value="HTH_CROC1"/>
    <property type="match status" value="1"/>
</dbReference>
<dbReference type="SUPFAM" id="SSF47413">
    <property type="entry name" value="lambda repressor-like DNA-binding domains"/>
    <property type="match status" value="1"/>
</dbReference>
<proteinExistence type="predicted"/>
<evidence type="ECO:0000313" key="3">
    <source>
        <dbReference type="Proteomes" id="UP001595872"/>
    </source>
</evidence>
<evidence type="ECO:0000313" key="2">
    <source>
        <dbReference type="EMBL" id="MFC4912940.1"/>
    </source>
</evidence>
<gene>
    <name evidence="2" type="ORF">ACFPCY_36965</name>
</gene>
<dbReference type="SMART" id="SM00530">
    <property type="entry name" value="HTH_XRE"/>
    <property type="match status" value="1"/>
</dbReference>
<comment type="caution">
    <text evidence="2">The sequence shown here is derived from an EMBL/GenBank/DDBJ whole genome shotgun (WGS) entry which is preliminary data.</text>
</comment>
<dbReference type="Proteomes" id="UP001595872">
    <property type="component" value="Unassembled WGS sequence"/>
</dbReference>
<dbReference type="EMBL" id="JBHSIT010000014">
    <property type="protein sequence ID" value="MFC4912940.1"/>
    <property type="molecule type" value="Genomic_DNA"/>
</dbReference>
<organism evidence="2 3">
    <name type="scientific">Actinomadura gamaensis</name>
    <dbReference type="NCBI Taxonomy" id="1763541"/>
    <lineage>
        <taxon>Bacteria</taxon>
        <taxon>Bacillati</taxon>
        <taxon>Actinomycetota</taxon>
        <taxon>Actinomycetes</taxon>
        <taxon>Streptosporangiales</taxon>
        <taxon>Thermomonosporaceae</taxon>
        <taxon>Actinomadura</taxon>
    </lineage>
</organism>
<accession>A0ABV9UC63</accession>
<sequence length="454" mass="49895">MEFWFAPEIASALGVWEWGTVLRAAAKAAGASQEAIAEQTGLNQSTISRLMTSRSRGQVIETAVKILDGLRIPRILAGLAPQGLYHLARSASEAEPFNELLRAEPQRRDPVKRREFGSTVLLVGLSATFPTTAPTGERGTQDVLTKLKRPSDIAADLYAMDDRFGGASLVEIARARLASLRTQMKRLTLSPERERLAVSVAGELEVCAGWFSHEAGNYRDAAEHYSRALYASHEAGNEAVRLHALNLMAMLAMVDPKPGQPGSRPSPDKAHQIAGTALGTAPNADPRLRSLLTMRQALAVARLEQPQEFERLLGRAWEELDGNRPREDEPWFAFFSERELRGLEAIARGYLHQDQQTVEILADAIPGMLPRNAAFYHLDLARALVLVNDVEAGVDTFHQILPALIEVSSTRVRKRIGQFATTLTPHARRSEDVAETRRIALRLADNTAPAGRTT</sequence>
<dbReference type="Pfam" id="PF13560">
    <property type="entry name" value="HTH_31"/>
    <property type="match status" value="1"/>
</dbReference>
<feature type="domain" description="HTH cro/C1-type" evidence="1">
    <location>
        <begin position="22"/>
        <end position="76"/>
    </location>
</feature>
<evidence type="ECO:0000259" key="1">
    <source>
        <dbReference type="PROSITE" id="PS50943"/>
    </source>
</evidence>
<keyword evidence="3" id="KW-1185">Reference proteome</keyword>
<dbReference type="Gene3D" id="1.10.260.40">
    <property type="entry name" value="lambda repressor-like DNA-binding domains"/>
    <property type="match status" value="1"/>
</dbReference>
<reference evidence="3" key="1">
    <citation type="journal article" date="2019" name="Int. J. Syst. Evol. Microbiol.">
        <title>The Global Catalogue of Microorganisms (GCM) 10K type strain sequencing project: providing services to taxonomists for standard genome sequencing and annotation.</title>
        <authorList>
            <consortium name="The Broad Institute Genomics Platform"/>
            <consortium name="The Broad Institute Genome Sequencing Center for Infectious Disease"/>
            <person name="Wu L."/>
            <person name="Ma J."/>
        </authorList>
    </citation>
    <scope>NUCLEOTIDE SEQUENCE [LARGE SCALE GENOMIC DNA]</scope>
    <source>
        <strain evidence="3">KLKA75</strain>
    </source>
</reference>
<dbReference type="InterPro" id="IPR010982">
    <property type="entry name" value="Lambda_DNA-bd_dom_sf"/>
</dbReference>
<name>A0ABV9UC63_9ACTN</name>
<dbReference type="InterPro" id="IPR001387">
    <property type="entry name" value="Cro/C1-type_HTH"/>
</dbReference>
<protein>
    <submittedName>
        <fullName evidence="2">Helix-turn-helix domain-containing protein</fullName>
    </submittedName>
</protein>